<protein>
    <submittedName>
        <fullName evidence="5">Uncharacterized protein</fullName>
    </submittedName>
</protein>
<evidence type="ECO:0000256" key="2">
    <source>
        <dbReference type="ARBA" id="ARBA00022946"/>
    </source>
</evidence>
<dbReference type="STRING" id="1182545.A0A072P0B9"/>
<dbReference type="GeneID" id="25285936"/>
<dbReference type="VEuPathDB" id="FungiDB:A1O9_11035"/>
<evidence type="ECO:0000256" key="1">
    <source>
        <dbReference type="ARBA" id="ARBA00004173"/>
    </source>
</evidence>
<dbReference type="InterPro" id="IPR011990">
    <property type="entry name" value="TPR-like_helical_dom_sf"/>
</dbReference>
<keyword evidence="3" id="KW-0496">Mitochondrion</keyword>
<reference evidence="5 6" key="1">
    <citation type="submission" date="2013-03" db="EMBL/GenBank/DDBJ databases">
        <title>The Genome Sequence of Exophiala aquamarina CBS 119918.</title>
        <authorList>
            <consortium name="The Broad Institute Genomics Platform"/>
            <person name="Cuomo C."/>
            <person name="de Hoog S."/>
            <person name="Gorbushina A."/>
            <person name="Walker B."/>
            <person name="Young S.K."/>
            <person name="Zeng Q."/>
            <person name="Gargeya S."/>
            <person name="Fitzgerald M."/>
            <person name="Haas B."/>
            <person name="Abouelleil A."/>
            <person name="Allen A.W."/>
            <person name="Alvarado L."/>
            <person name="Arachchi H.M."/>
            <person name="Berlin A.M."/>
            <person name="Chapman S.B."/>
            <person name="Gainer-Dewar J."/>
            <person name="Goldberg J."/>
            <person name="Griggs A."/>
            <person name="Gujja S."/>
            <person name="Hansen M."/>
            <person name="Howarth C."/>
            <person name="Imamovic A."/>
            <person name="Ireland A."/>
            <person name="Larimer J."/>
            <person name="McCowan C."/>
            <person name="Murphy C."/>
            <person name="Pearson M."/>
            <person name="Poon T.W."/>
            <person name="Priest M."/>
            <person name="Roberts A."/>
            <person name="Saif S."/>
            <person name="Shea T."/>
            <person name="Sisk P."/>
            <person name="Sykes S."/>
            <person name="Wortman J."/>
            <person name="Nusbaum C."/>
            <person name="Birren B."/>
        </authorList>
    </citation>
    <scope>NUCLEOTIDE SEQUENCE [LARGE SCALE GENOMIC DNA]</scope>
    <source>
        <strain evidence="5 6">CBS 119918</strain>
    </source>
</reference>
<organism evidence="5 6">
    <name type="scientific">Exophiala aquamarina CBS 119918</name>
    <dbReference type="NCBI Taxonomy" id="1182545"/>
    <lineage>
        <taxon>Eukaryota</taxon>
        <taxon>Fungi</taxon>
        <taxon>Dikarya</taxon>
        <taxon>Ascomycota</taxon>
        <taxon>Pezizomycotina</taxon>
        <taxon>Eurotiomycetes</taxon>
        <taxon>Chaetothyriomycetidae</taxon>
        <taxon>Chaetothyriales</taxon>
        <taxon>Herpotrichiellaceae</taxon>
        <taxon>Exophiala</taxon>
    </lineage>
</organism>
<dbReference type="GO" id="GO:0005739">
    <property type="term" value="C:mitochondrion"/>
    <property type="evidence" value="ECO:0007669"/>
    <property type="project" value="UniProtKB-SubCell"/>
</dbReference>
<gene>
    <name evidence="5" type="ORF">A1O9_11035</name>
</gene>
<accession>A0A072P0B9</accession>
<keyword evidence="6" id="KW-1185">Reference proteome</keyword>
<feature type="region of interest" description="Disordered" evidence="4">
    <location>
        <begin position="588"/>
        <end position="623"/>
    </location>
</feature>
<evidence type="ECO:0000256" key="4">
    <source>
        <dbReference type="SAM" id="MobiDB-lite"/>
    </source>
</evidence>
<name>A0A072P0B9_9EURO</name>
<keyword evidence="2" id="KW-0809">Transit peptide</keyword>
<dbReference type="OrthoDB" id="185373at2759"/>
<evidence type="ECO:0000313" key="5">
    <source>
        <dbReference type="EMBL" id="KEF53127.1"/>
    </source>
</evidence>
<dbReference type="Proteomes" id="UP000027920">
    <property type="component" value="Unassembled WGS sequence"/>
</dbReference>
<evidence type="ECO:0000256" key="3">
    <source>
        <dbReference type="ARBA" id="ARBA00023128"/>
    </source>
</evidence>
<sequence>MLQIVREGHPDRVLLGLLNPDIALDFISTSTDEDFADALCSLDPEYFIVPFRDLHYHLSPTLETRPQFRYVKSFEERTTTFINILNKLTEERINAVRAIPLRVHCHLLKCHAACGRADLAKHVFYKSMPEDQLMPDRACYNYLMEALTWNNAYSGRERYKLRVTGDRLAFRSYDDRPLNLAGHGVASPSNPENKDSIRIQVLKIFNDLVRQGISGDEATFCHLMIAMGREGDMEGVKSILKSVWNIDIDGLNAYDEEELESPTFYVENSILRPSERLLFTIAHIFGSNNQIDTASTLLDYVSRHYNMEISSKVWNHLLGWAYSLFSQGRPWQRRRGLNIGRPSAAAVESLFAVLQGEPYNIQFGIVPLHYRIRVRLAKRVLDPLLSDVRDCLRQLDDDRLQLSTLYDKLRVLVLDNYGDTHQGDLATVGFLNLRREFILTALRTEAHLQMMIVNLRNMFKENHFAGGGKEVEYSWRRLPKLILEFPDFLPNIVPYYTPTGHVMLILKETRKQAILETNTWQMTRTSSLRNMLDTFSPFKLMHATWVLSEGSNELICRYFDSLNDPSAENVTVDWVAKDEFNTRKWRLNEPSYRDPYPPSADRPESGWSPWPGPPPPRGSQIRY</sequence>
<dbReference type="AlphaFoldDB" id="A0A072P0B9"/>
<dbReference type="RefSeq" id="XP_013255717.1">
    <property type="nucleotide sequence ID" value="XM_013400263.1"/>
</dbReference>
<dbReference type="EMBL" id="AMGV01000015">
    <property type="protein sequence ID" value="KEF53127.1"/>
    <property type="molecule type" value="Genomic_DNA"/>
</dbReference>
<comment type="caution">
    <text evidence="5">The sequence shown here is derived from an EMBL/GenBank/DDBJ whole genome shotgun (WGS) entry which is preliminary data.</text>
</comment>
<dbReference type="InterPro" id="IPR024319">
    <property type="entry name" value="ATPase_expression_mit"/>
</dbReference>
<comment type="subcellular location">
    <subcellularLocation>
        <location evidence="1">Mitochondrion</location>
    </subcellularLocation>
</comment>
<dbReference type="HOGENOM" id="CLU_018824_0_0_1"/>
<evidence type="ECO:0000313" key="6">
    <source>
        <dbReference type="Proteomes" id="UP000027920"/>
    </source>
</evidence>
<proteinExistence type="predicted"/>
<dbReference type="Gene3D" id="1.25.40.10">
    <property type="entry name" value="Tetratricopeptide repeat domain"/>
    <property type="match status" value="1"/>
</dbReference>
<dbReference type="Pfam" id="PF12921">
    <property type="entry name" value="ATP13"/>
    <property type="match status" value="1"/>
</dbReference>